<proteinExistence type="predicted"/>
<name>A6FYU2_9BACT</name>
<evidence type="ECO:0000313" key="2">
    <source>
        <dbReference type="EMBL" id="EDM81097.1"/>
    </source>
</evidence>
<accession>A6FYU2</accession>
<feature type="region of interest" description="Disordered" evidence="1">
    <location>
        <begin position="160"/>
        <end position="212"/>
    </location>
</feature>
<dbReference type="EMBL" id="ABCS01000005">
    <property type="protein sequence ID" value="EDM81097.1"/>
    <property type="molecule type" value="Genomic_DNA"/>
</dbReference>
<feature type="compositionally biased region" description="Basic and acidic residues" evidence="1">
    <location>
        <begin position="160"/>
        <end position="194"/>
    </location>
</feature>
<evidence type="ECO:0000313" key="3">
    <source>
        <dbReference type="Proteomes" id="UP000005801"/>
    </source>
</evidence>
<comment type="caution">
    <text evidence="2">The sequence shown here is derived from an EMBL/GenBank/DDBJ whole genome shotgun (WGS) entry which is preliminary data.</text>
</comment>
<dbReference type="GO" id="GO:0046914">
    <property type="term" value="F:transition metal ion binding"/>
    <property type="evidence" value="ECO:0007669"/>
    <property type="project" value="InterPro"/>
</dbReference>
<dbReference type="GO" id="GO:0003824">
    <property type="term" value="F:catalytic activity"/>
    <property type="evidence" value="ECO:0007669"/>
    <property type="project" value="InterPro"/>
</dbReference>
<dbReference type="InterPro" id="IPR036648">
    <property type="entry name" value="CN_Hdrase_a/SCN_Hdrase_g_sf"/>
</dbReference>
<dbReference type="STRING" id="391625.PPSIR1_29815"/>
<sequence length="212" mass="22943">MANARNRWSIEQAILEQAAANAGELRKLANDPKGTLEQALGESLPPGVEVRVAFDLDDKIHQVLPFAGHAFLGAIEPPEGKQAIPGLRGLSVATAHRAATDEAFCAALCEDPAGLARAHLSKLELSEAMRVEVVQEDAKTVWLTMPLNGRGALRKRLVKRAEKRAARKAEREAKRAEKRAARKAERRAAREAARGDQPAAPPVEQIPAEHQG</sequence>
<protein>
    <submittedName>
        <fullName evidence="2">Uncharacterized protein</fullName>
    </submittedName>
</protein>
<organism evidence="2 3">
    <name type="scientific">Plesiocystis pacifica SIR-1</name>
    <dbReference type="NCBI Taxonomy" id="391625"/>
    <lineage>
        <taxon>Bacteria</taxon>
        <taxon>Pseudomonadati</taxon>
        <taxon>Myxococcota</taxon>
        <taxon>Polyangia</taxon>
        <taxon>Nannocystales</taxon>
        <taxon>Nannocystaceae</taxon>
        <taxon>Plesiocystis</taxon>
    </lineage>
</organism>
<dbReference type="SUPFAM" id="SSF56209">
    <property type="entry name" value="Nitrile hydratase alpha chain"/>
    <property type="match status" value="2"/>
</dbReference>
<dbReference type="RefSeq" id="WP_006969641.1">
    <property type="nucleotide sequence ID" value="NZ_ABCS01000005.1"/>
</dbReference>
<keyword evidence="3" id="KW-1185">Reference proteome</keyword>
<dbReference type="AlphaFoldDB" id="A6FYU2"/>
<dbReference type="Proteomes" id="UP000005801">
    <property type="component" value="Unassembled WGS sequence"/>
</dbReference>
<reference evidence="2 3" key="1">
    <citation type="submission" date="2007-06" db="EMBL/GenBank/DDBJ databases">
        <authorList>
            <person name="Shimkets L."/>
            <person name="Ferriera S."/>
            <person name="Johnson J."/>
            <person name="Kravitz S."/>
            <person name="Beeson K."/>
            <person name="Sutton G."/>
            <person name="Rogers Y.-H."/>
            <person name="Friedman R."/>
            <person name="Frazier M."/>
            <person name="Venter J.C."/>
        </authorList>
    </citation>
    <scope>NUCLEOTIDE SEQUENCE [LARGE SCALE GENOMIC DNA]</scope>
    <source>
        <strain evidence="2 3">SIR-1</strain>
    </source>
</reference>
<gene>
    <name evidence="2" type="ORF">PPSIR1_29815</name>
</gene>
<evidence type="ECO:0000256" key="1">
    <source>
        <dbReference type="SAM" id="MobiDB-lite"/>
    </source>
</evidence>